<feature type="chain" id="PRO_5012914479" description="Porin" evidence="2">
    <location>
        <begin position="28"/>
        <end position="418"/>
    </location>
</feature>
<dbReference type="AlphaFoldDB" id="A0A1Y0I4S6"/>
<sequence length="418" mass="46200">MTITMPPKRLSKLALQVLACTSCALLAQSAQSHTDSSPATSSTKASTHQPQTTVNGALQVTYRTDDSTSQNLWQIPGILLGGEAHGYERGPALDSANLTIRHVHDNGLYGVIEIGSHSHDGEAEVEFEEVLVGYHLPLPEQNATAVFEAGHLNARFSPFNHQHANEKASSEDHLAYAAFFGGHFTDNGLRAHLTHDSGWTLGIEAWQGNEYPGDGTHAAVDGYVHYELNQDKWKTNAGIWAFQTQSEVRTDQRQTGHSHGTPAKTDTSSVQYGGDSVVFGAFAQLDWNFAEDWHWQTEAEWLAYSERGDIRDESRLAGLKGDYTAGRIYSALRYNKQQIGVQYERLSLKNHLSGSAGPLIAASAGLLNPGQDPEKTTISYNWFAHQNLLVRLEWIYNRTELQSNPYAALGLVWHSRLY</sequence>
<evidence type="ECO:0008006" key="5">
    <source>
        <dbReference type="Google" id="ProtNLM"/>
    </source>
</evidence>
<feature type="compositionally biased region" description="Polar residues" evidence="1">
    <location>
        <begin position="255"/>
        <end position="269"/>
    </location>
</feature>
<dbReference type="Proteomes" id="UP000196027">
    <property type="component" value="Chromosome"/>
</dbReference>
<evidence type="ECO:0000256" key="1">
    <source>
        <dbReference type="SAM" id="MobiDB-lite"/>
    </source>
</evidence>
<keyword evidence="2" id="KW-0732">Signal</keyword>
<gene>
    <name evidence="3" type="ORF">OLMES_1410</name>
</gene>
<accession>A0A1Y0I4S6</accession>
<protein>
    <recommendedName>
        <fullName evidence="5">Porin</fullName>
    </recommendedName>
</protein>
<reference evidence="3 4" key="1">
    <citation type="submission" date="2017-05" db="EMBL/GenBank/DDBJ databases">
        <title>Genomic insights into alkan degradation activity of Oleiphilus messinensis.</title>
        <authorList>
            <person name="Kozyavkin S.A."/>
            <person name="Slesarev A.I."/>
            <person name="Golyshin P.N."/>
            <person name="Korzhenkov A."/>
            <person name="Golyshina O.N."/>
            <person name="Toshchakov S.V."/>
        </authorList>
    </citation>
    <scope>NUCLEOTIDE SEQUENCE [LARGE SCALE GENOMIC DNA]</scope>
    <source>
        <strain evidence="3 4">ME102</strain>
    </source>
</reference>
<evidence type="ECO:0000313" key="4">
    <source>
        <dbReference type="Proteomes" id="UP000196027"/>
    </source>
</evidence>
<dbReference type="SUPFAM" id="SSF56935">
    <property type="entry name" value="Porins"/>
    <property type="match status" value="1"/>
</dbReference>
<organism evidence="3 4">
    <name type="scientific">Oleiphilus messinensis</name>
    <dbReference type="NCBI Taxonomy" id="141451"/>
    <lineage>
        <taxon>Bacteria</taxon>
        <taxon>Pseudomonadati</taxon>
        <taxon>Pseudomonadota</taxon>
        <taxon>Gammaproteobacteria</taxon>
        <taxon>Oceanospirillales</taxon>
        <taxon>Oleiphilaceae</taxon>
        <taxon>Oleiphilus</taxon>
    </lineage>
</organism>
<feature type="region of interest" description="Disordered" evidence="1">
    <location>
        <begin position="32"/>
        <end position="54"/>
    </location>
</feature>
<evidence type="ECO:0000313" key="3">
    <source>
        <dbReference type="EMBL" id="ARU55487.1"/>
    </source>
</evidence>
<dbReference type="OrthoDB" id="9788733at2"/>
<name>A0A1Y0I4S6_9GAMM</name>
<feature type="signal peptide" evidence="2">
    <location>
        <begin position="1"/>
        <end position="27"/>
    </location>
</feature>
<keyword evidence="4" id="KW-1185">Reference proteome</keyword>
<dbReference type="RefSeq" id="WP_087460591.1">
    <property type="nucleotide sequence ID" value="NZ_CP021425.1"/>
</dbReference>
<proteinExistence type="predicted"/>
<dbReference type="KEGG" id="ome:OLMES_1410"/>
<evidence type="ECO:0000256" key="2">
    <source>
        <dbReference type="SAM" id="SignalP"/>
    </source>
</evidence>
<dbReference type="EMBL" id="CP021425">
    <property type="protein sequence ID" value="ARU55487.1"/>
    <property type="molecule type" value="Genomic_DNA"/>
</dbReference>
<feature type="region of interest" description="Disordered" evidence="1">
    <location>
        <begin position="248"/>
        <end position="269"/>
    </location>
</feature>
<feature type="compositionally biased region" description="Low complexity" evidence="1">
    <location>
        <begin position="34"/>
        <end position="47"/>
    </location>
</feature>